<reference evidence="1 2" key="1">
    <citation type="submission" date="2019-09" db="EMBL/GenBank/DDBJ databases">
        <title>Non-baumannii Acinetobacter spp. carrying blaNDM-1 isolated in China.</title>
        <authorList>
            <person name="Cui C."/>
            <person name="Chen C."/>
            <person name="Sun J."/>
            <person name="Liu Y."/>
        </authorList>
    </citation>
    <scope>NUCLEOTIDE SEQUENCE [LARGE SCALE GENOMIC DNA]</scope>
    <source>
        <strain evidence="1 2">HZE23-1</strain>
    </source>
</reference>
<evidence type="ECO:0000313" key="1">
    <source>
        <dbReference type="EMBL" id="QIC67493.1"/>
    </source>
</evidence>
<gene>
    <name evidence="1" type="ORF">FSC10_08925</name>
</gene>
<protein>
    <submittedName>
        <fullName evidence="1">Uncharacterized protein</fullName>
    </submittedName>
</protein>
<dbReference type="RefSeq" id="WP_163171480.1">
    <property type="nucleotide sequence ID" value="NZ_CP044463.1"/>
</dbReference>
<organism evidence="1 2">
    <name type="scientific">Acinetobacter schindleri</name>
    <dbReference type="NCBI Taxonomy" id="108981"/>
    <lineage>
        <taxon>Bacteria</taxon>
        <taxon>Pseudomonadati</taxon>
        <taxon>Pseudomonadota</taxon>
        <taxon>Gammaproteobacteria</taxon>
        <taxon>Moraxellales</taxon>
        <taxon>Moraxellaceae</taxon>
        <taxon>Acinetobacter</taxon>
    </lineage>
</organism>
<dbReference type="Proteomes" id="UP000503505">
    <property type="component" value="Chromosome"/>
</dbReference>
<evidence type="ECO:0000313" key="2">
    <source>
        <dbReference type="Proteomes" id="UP000503505"/>
    </source>
</evidence>
<accession>A0AAE6WVY4</accession>
<proteinExistence type="predicted"/>
<sequence length="249" mass="26807">MAKKYISLRGKFSLAPIVNGIVGAMRELGNIPDFTLEITADKQEHTESMSGDDTVDLVLYNTTGVSFSGTIEQVDEDNLAYVLSGKNVEVATKTVEDQSLGAVKAGQKIKLNGFNLTTVTVKDGTDPGADIANTKYKVDPVFGTITFLEDVPAVTVGYTTGAVMHTTIASDFGKEYALYFEGINKITKDKVFLQLHRTVKSPDSSFELIHQEQGSYEISGDALGDLSKDKDGALGLYGYFTEIPAVVAP</sequence>
<dbReference type="AlphaFoldDB" id="A0AAE6WVY4"/>
<dbReference type="EMBL" id="CP044463">
    <property type="protein sequence ID" value="QIC67493.1"/>
    <property type="molecule type" value="Genomic_DNA"/>
</dbReference>
<name>A0AAE6WVY4_9GAMM</name>